<dbReference type="Gene3D" id="3.10.10.10">
    <property type="entry name" value="HIV Type 1 Reverse Transcriptase, subunit A, domain 1"/>
    <property type="match status" value="1"/>
</dbReference>
<keyword evidence="5" id="KW-0540">Nuclease</keyword>
<dbReference type="Gene3D" id="3.10.20.370">
    <property type="match status" value="1"/>
</dbReference>
<keyword evidence="7" id="KW-0378">Hydrolase</keyword>
<dbReference type="InParanoid" id="A0A3B1JAJ5"/>
<dbReference type="InterPro" id="IPR051320">
    <property type="entry name" value="Viral_Replic_Matur_Polypro"/>
</dbReference>
<dbReference type="Proteomes" id="UP000018467">
    <property type="component" value="Unassembled WGS sequence"/>
</dbReference>
<protein>
    <recommendedName>
        <fullName evidence="2">ribonuclease H</fullName>
        <ecNumber evidence="2">3.1.26.4</ecNumber>
    </recommendedName>
</protein>
<dbReference type="InterPro" id="IPR041577">
    <property type="entry name" value="RT_RNaseH_2"/>
</dbReference>
<evidence type="ECO:0000313" key="12">
    <source>
        <dbReference type="Proteomes" id="UP000018467"/>
    </source>
</evidence>
<dbReference type="InterPro" id="IPR001584">
    <property type="entry name" value="Integrase_cat-core"/>
</dbReference>
<dbReference type="Pfam" id="PF18697">
    <property type="entry name" value="MLVIN_C"/>
    <property type="match status" value="1"/>
</dbReference>
<dbReference type="GeneTree" id="ENSGT00940000160750"/>
<evidence type="ECO:0000256" key="3">
    <source>
        <dbReference type="ARBA" id="ARBA00022679"/>
    </source>
</evidence>
<dbReference type="Pfam" id="PF00078">
    <property type="entry name" value="RVT_1"/>
    <property type="match status" value="1"/>
</dbReference>
<dbReference type="GO" id="GO:0004523">
    <property type="term" value="F:RNA-DNA hybrid ribonuclease activity"/>
    <property type="evidence" value="ECO:0007669"/>
    <property type="project" value="UniProtKB-EC"/>
</dbReference>
<reference evidence="11" key="4">
    <citation type="submission" date="2025-09" db="UniProtKB">
        <authorList>
            <consortium name="Ensembl"/>
        </authorList>
    </citation>
    <scope>IDENTIFICATION</scope>
</reference>
<accession>A0A3B1JAJ5</accession>
<dbReference type="Bgee" id="ENSAMXG00000040526">
    <property type="expression patterns" value="Expressed in olfactory epithelium and 10 other cell types or tissues"/>
</dbReference>
<dbReference type="PROSITE" id="PS50878">
    <property type="entry name" value="RT_POL"/>
    <property type="match status" value="1"/>
</dbReference>
<dbReference type="PANTHER" id="PTHR33064:SF37">
    <property type="entry name" value="RIBONUCLEASE H"/>
    <property type="match status" value="1"/>
</dbReference>
<dbReference type="InterPro" id="IPR036397">
    <property type="entry name" value="RNaseH_sf"/>
</dbReference>
<feature type="domain" description="Reverse transcriptase" evidence="8">
    <location>
        <begin position="120"/>
        <end position="394"/>
    </location>
</feature>
<dbReference type="Gene3D" id="3.30.420.10">
    <property type="entry name" value="Ribonuclease H-like superfamily/Ribonuclease H"/>
    <property type="match status" value="2"/>
</dbReference>
<dbReference type="Gene3D" id="3.30.70.270">
    <property type="match status" value="2"/>
</dbReference>
<evidence type="ECO:0000313" key="11">
    <source>
        <dbReference type="Ensembl" id="ENSAMXP00000039342.1"/>
    </source>
</evidence>
<name>A0A3B1JAJ5_ASTMX</name>
<feature type="domain" description="RNase H type-1" evidence="9">
    <location>
        <begin position="641"/>
        <end position="789"/>
    </location>
</feature>
<dbReference type="PROSITE" id="PS50879">
    <property type="entry name" value="RNASE_H_1"/>
    <property type="match status" value="1"/>
</dbReference>
<evidence type="ECO:0000259" key="9">
    <source>
        <dbReference type="PROSITE" id="PS50879"/>
    </source>
</evidence>
<reference evidence="11" key="3">
    <citation type="submission" date="2025-08" db="UniProtKB">
        <authorList>
            <consortium name="Ensembl"/>
        </authorList>
    </citation>
    <scope>IDENTIFICATION</scope>
</reference>
<evidence type="ECO:0000256" key="7">
    <source>
        <dbReference type="ARBA" id="ARBA00022801"/>
    </source>
</evidence>
<evidence type="ECO:0000256" key="6">
    <source>
        <dbReference type="ARBA" id="ARBA00022759"/>
    </source>
</evidence>
<dbReference type="Pfam" id="PF00665">
    <property type="entry name" value="rve"/>
    <property type="match status" value="1"/>
</dbReference>
<dbReference type="SUPFAM" id="SSF53098">
    <property type="entry name" value="Ribonuclease H-like"/>
    <property type="match status" value="2"/>
</dbReference>
<organism evidence="11 12">
    <name type="scientific">Astyanax mexicanus</name>
    <name type="common">Blind cave fish</name>
    <name type="synonym">Astyanax fasciatus mexicanus</name>
    <dbReference type="NCBI Taxonomy" id="7994"/>
    <lineage>
        <taxon>Eukaryota</taxon>
        <taxon>Metazoa</taxon>
        <taxon>Chordata</taxon>
        <taxon>Craniata</taxon>
        <taxon>Vertebrata</taxon>
        <taxon>Euteleostomi</taxon>
        <taxon>Actinopterygii</taxon>
        <taxon>Neopterygii</taxon>
        <taxon>Teleostei</taxon>
        <taxon>Ostariophysi</taxon>
        <taxon>Characiformes</taxon>
        <taxon>Characoidei</taxon>
        <taxon>Acestrorhamphidae</taxon>
        <taxon>Acestrorhamphinae</taxon>
        <taxon>Astyanax</taxon>
    </lineage>
</organism>
<evidence type="ECO:0000259" key="8">
    <source>
        <dbReference type="PROSITE" id="PS50878"/>
    </source>
</evidence>
<comment type="similarity">
    <text evidence="1">Belongs to the beta type-B retroviral polymerase family. HERV class-II K(HML-2) pol subfamily.</text>
</comment>
<dbReference type="AlphaFoldDB" id="A0A3B1JAJ5"/>
<dbReference type="FunFam" id="3.30.70.270:FF:000020">
    <property type="entry name" value="Transposon Tf2-6 polyprotein-like Protein"/>
    <property type="match status" value="1"/>
</dbReference>
<dbReference type="Ensembl" id="ENSAMXT00000046125.1">
    <property type="protein sequence ID" value="ENSAMXP00000039342.1"/>
    <property type="gene ID" value="ENSAMXG00000040526.1"/>
</dbReference>
<dbReference type="InterPro" id="IPR012337">
    <property type="entry name" value="RNaseH-like_sf"/>
</dbReference>
<reference evidence="12" key="2">
    <citation type="journal article" date="2014" name="Nat. Commun.">
        <title>The cavefish genome reveals candidate genes for eye loss.</title>
        <authorList>
            <person name="McGaugh S.E."/>
            <person name="Gross J.B."/>
            <person name="Aken B."/>
            <person name="Blin M."/>
            <person name="Borowsky R."/>
            <person name="Chalopin D."/>
            <person name="Hinaux H."/>
            <person name="Jeffery W.R."/>
            <person name="Keene A."/>
            <person name="Ma L."/>
            <person name="Minx P."/>
            <person name="Murphy D."/>
            <person name="O'Quin K.E."/>
            <person name="Retaux S."/>
            <person name="Rohner N."/>
            <person name="Searle S.M."/>
            <person name="Stahl B.A."/>
            <person name="Tabin C."/>
            <person name="Volff J.N."/>
            <person name="Yoshizawa M."/>
            <person name="Warren W.C."/>
        </authorList>
    </citation>
    <scope>NUCLEOTIDE SEQUENCE [LARGE SCALE GENOMIC DNA]</scope>
    <source>
        <strain evidence="12">female</strain>
    </source>
</reference>
<keyword evidence="6" id="KW-0255">Endonuclease</keyword>
<dbReference type="EC" id="3.1.26.4" evidence="2"/>
<dbReference type="SUPFAM" id="SSF56672">
    <property type="entry name" value="DNA/RNA polymerases"/>
    <property type="match status" value="1"/>
</dbReference>
<keyword evidence="12" id="KW-1185">Reference proteome</keyword>
<dbReference type="GO" id="GO:0003676">
    <property type="term" value="F:nucleic acid binding"/>
    <property type="evidence" value="ECO:0007669"/>
    <property type="project" value="InterPro"/>
</dbReference>
<dbReference type="Pfam" id="PF17919">
    <property type="entry name" value="RT_RNaseH_2"/>
    <property type="match status" value="1"/>
</dbReference>
<dbReference type="InterPro" id="IPR043502">
    <property type="entry name" value="DNA/RNA_pol_sf"/>
</dbReference>
<evidence type="ECO:0000256" key="1">
    <source>
        <dbReference type="ARBA" id="ARBA00010879"/>
    </source>
</evidence>
<keyword evidence="4" id="KW-0548">Nucleotidyltransferase</keyword>
<dbReference type="InterPro" id="IPR002156">
    <property type="entry name" value="RNaseH_domain"/>
</dbReference>
<dbReference type="GO" id="GO:0015074">
    <property type="term" value="P:DNA integration"/>
    <property type="evidence" value="ECO:0007669"/>
    <property type="project" value="InterPro"/>
</dbReference>
<evidence type="ECO:0000256" key="4">
    <source>
        <dbReference type="ARBA" id="ARBA00022695"/>
    </source>
</evidence>
<feature type="domain" description="Integrase catalytic" evidence="10">
    <location>
        <begin position="912"/>
        <end position="1069"/>
    </location>
</feature>
<evidence type="ECO:0000256" key="5">
    <source>
        <dbReference type="ARBA" id="ARBA00022722"/>
    </source>
</evidence>
<dbReference type="GO" id="GO:0016779">
    <property type="term" value="F:nucleotidyltransferase activity"/>
    <property type="evidence" value="ECO:0007669"/>
    <property type="project" value="UniProtKB-KW"/>
</dbReference>
<dbReference type="PROSITE" id="PS50994">
    <property type="entry name" value="INTEGRASE"/>
    <property type="match status" value="1"/>
</dbReference>
<keyword evidence="3" id="KW-0808">Transferase</keyword>
<dbReference type="PANTHER" id="PTHR33064">
    <property type="entry name" value="POL PROTEIN"/>
    <property type="match status" value="1"/>
</dbReference>
<dbReference type="InterPro" id="IPR043128">
    <property type="entry name" value="Rev_trsase/Diguanyl_cyclase"/>
</dbReference>
<dbReference type="Pfam" id="PF00075">
    <property type="entry name" value="RNase_H"/>
    <property type="match status" value="1"/>
</dbReference>
<dbReference type="InterPro" id="IPR040643">
    <property type="entry name" value="MLVIN_C"/>
</dbReference>
<sequence>MSDKLEFMSAQSIHCTANVHVGRDEQYEERWFKGGSKNETLHLGTLFWNNEFCACSVGLNEQQTGLYEVADAALHISLVKPQTATWQALGPWVKRLVRRSDWTVTEQPEVWYCSAVKVFKRNLNLTSSFSRSTSLSSQIDEPDTTVKSVQELLKLYPKLTEVPQTLWAKTKYDVGLIKNAEPVVITPKSSFRPRKAQYPLKPEALEGIKPVFHSLLKAGIIVPCNDSPVRTPQPDDWRFVQDLQAVNAAVVQRAPDVPNPYTILSQIPSNCKWFSVVDLANAFFSIPVHKDSQFWFAFKFGDRCFTFTRLCQGFCDAPTIFNQTLKNSLDSLVLSQNSAICCYVDDIILASTTQQQCEADTIKLLQHLAAEGHKASLSKLQFVKQSVRFLGHDISAEGKQLSVDRISVIQSLPKPVTKKQVMSFMGMCSYCRTFIPNYSLLEAPLREMTLSPGLTASSKVNWTPEAERAFVEIKLALQTTPVLGLPDPTKPFVQAVDERQGCMLSVLMQAHGDRLKPVAYFSAKLDPVAAGLPPCLRAVAAAEKAATASRDLVGYSPLTLLVPHAVTHLLSQHKTSHLSTQHWLKYNTVLLEMPNITVKRCSPLNPASLLPLDTDGEPHNCVALTNELCTPRPDLKDTPLHNPQLLLYVDGSASRDPETGRNRVGFAVVTDSETVVSGALPSNLSAQAAELKAVIEACKYATGKSVVIFSDSRYVFGVVHDYGAIWKQRNFLTSSGAHIAHHKLVSELLDAILLPAEIAVCKCEAHTKKTDSISLGNARADAAAKRAACNTVCSLPSLLCVKTPFLQVSEMQKRSSPSERAEWKKAGCTVKDGVWTCPGGRPCLPNCMFPYFAKLSHGQDHVSKGGMIAQVTKHWFMKGFSNYSQNFCKQCMICATHNVGRGLKMEQAAHPLPNGPFEHLQMDFIELTPSEGKKYCLVCVDMFSKYVNAYPTAKQDSAAVAKALLRDLIPRWGISQKISSDNGTPFVSTALKQIGQYLGIDMRQHCAYHPASGGAVERENGTLKNKLSKCCAKTGLGWTKVLPIVLMQMRMRERPKNQLSPFEILFGRPPRTGIGPIRGPVPDAAGCDDLMLSYCKNLSSALISVHQQVKAALPQPAGEPLHDLEPGKWVVVKDFRRNRWNKPRWTGPVQILLTTQTAVKVEGRATWIHASHCRRVPEPEETNP</sequence>
<reference evidence="12" key="1">
    <citation type="submission" date="2013-03" db="EMBL/GenBank/DDBJ databases">
        <authorList>
            <person name="Jeffery W."/>
            <person name="Warren W."/>
            <person name="Wilson R.K."/>
        </authorList>
    </citation>
    <scope>NUCLEOTIDE SEQUENCE</scope>
    <source>
        <strain evidence="12">female</strain>
    </source>
</reference>
<dbReference type="Gene3D" id="2.30.30.850">
    <property type="match status" value="1"/>
</dbReference>
<evidence type="ECO:0000256" key="2">
    <source>
        <dbReference type="ARBA" id="ARBA00012180"/>
    </source>
</evidence>
<evidence type="ECO:0000259" key="10">
    <source>
        <dbReference type="PROSITE" id="PS50994"/>
    </source>
</evidence>
<proteinExistence type="inferred from homology"/>
<dbReference type="InterPro" id="IPR000477">
    <property type="entry name" value="RT_dom"/>
</dbReference>